<evidence type="ECO:0000259" key="3">
    <source>
        <dbReference type="Pfam" id="PF06580"/>
    </source>
</evidence>
<dbReference type="GO" id="GO:0016301">
    <property type="term" value="F:kinase activity"/>
    <property type="evidence" value="ECO:0007669"/>
    <property type="project" value="UniProtKB-KW"/>
</dbReference>
<dbReference type="InterPro" id="IPR036890">
    <property type="entry name" value="HATPase_C_sf"/>
</dbReference>
<evidence type="ECO:0000256" key="1">
    <source>
        <dbReference type="SAM" id="Coils"/>
    </source>
</evidence>
<organism evidence="4 5">
    <name type="scientific">Aquirufa regiilacus</name>
    <dbReference type="NCBI Taxonomy" id="3024868"/>
    <lineage>
        <taxon>Bacteria</taxon>
        <taxon>Pseudomonadati</taxon>
        <taxon>Bacteroidota</taxon>
        <taxon>Cytophagia</taxon>
        <taxon>Cytophagales</taxon>
        <taxon>Flectobacillaceae</taxon>
        <taxon>Aquirufa</taxon>
    </lineage>
</organism>
<keyword evidence="5" id="KW-1185">Reference proteome</keyword>
<feature type="transmembrane region" description="Helical" evidence="2">
    <location>
        <begin position="12"/>
        <end position="36"/>
    </location>
</feature>
<dbReference type="InterPro" id="IPR050640">
    <property type="entry name" value="Bact_2-comp_sensor_kinase"/>
</dbReference>
<keyword evidence="2" id="KW-0472">Membrane</keyword>
<name>A0ABU3TT34_9BACT</name>
<feature type="transmembrane region" description="Helical" evidence="2">
    <location>
        <begin position="124"/>
        <end position="144"/>
    </location>
</feature>
<evidence type="ECO:0000313" key="5">
    <source>
        <dbReference type="Proteomes" id="UP001249959"/>
    </source>
</evidence>
<keyword evidence="2" id="KW-1133">Transmembrane helix</keyword>
<keyword evidence="1" id="KW-0175">Coiled coil</keyword>
<protein>
    <submittedName>
        <fullName evidence="4">Histidine kinase</fullName>
    </submittedName>
</protein>
<evidence type="ECO:0000313" key="4">
    <source>
        <dbReference type="EMBL" id="MDU0809026.1"/>
    </source>
</evidence>
<dbReference type="Proteomes" id="UP001249959">
    <property type="component" value="Unassembled WGS sequence"/>
</dbReference>
<dbReference type="InterPro" id="IPR010559">
    <property type="entry name" value="Sig_transdc_His_kin_internal"/>
</dbReference>
<dbReference type="PANTHER" id="PTHR34220:SF7">
    <property type="entry name" value="SENSOR HISTIDINE KINASE YPDA"/>
    <property type="match status" value="1"/>
</dbReference>
<feature type="domain" description="Signal transduction histidine kinase internal region" evidence="3">
    <location>
        <begin position="161"/>
        <end position="238"/>
    </location>
</feature>
<dbReference type="Gene3D" id="3.30.565.10">
    <property type="entry name" value="Histidine kinase-like ATPase, C-terminal domain"/>
    <property type="match status" value="1"/>
</dbReference>
<accession>A0ABU3TT34</accession>
<reference evidence="4 5" key="1">
    <citation type="submission" date="2023-09" db="EMBL/GenBank/DDBJ databases">
        <title>Aquirufa genomes.</title>
        <authorList>
            <person name="Pitt A."/>
        </authorList>
    </citation>
    <scope>NUCLEOTIDE SEQUENCE [LARGE SCALE GENOMIC DNA]</scope>
    <source>
        <strain evidence="4 5">LEOWEIH-7C</strain>
    </source>
</reference>
<evidence type="ECO:0000256" key="2">
    <source>
        <dbReference type="SAM" id="Phobius"/>
    </source>
</evidence>
<gene>
    <name evidence="4" type="ORF">PQG45_08260</name>
</gene>
<dbReference type="RefSeq" id="WP_315577112.1">
    <property type="nucleotide sequence ID" value="NZ_JARDXH010000005.1"/>
</dbReference>
<dbReference type="Pfam" id="PF06580">
    <property type="entry name" value="His_kinase"/>
    <property type="match status" value="1"/>
</dbReference>
<feature type="transmembrane region" description="Helical" evidence="2">
    <location>
        <begin position="82"/>
        <end position="104"/>
    </location>
</feature>
<feature type="coiled-coil region" evidence="1">
    <location>
        <begin position="141"/>
        <end position="168"/>
    </location>
</feature>
<comment type="caution">
    <text evidence="4">The sequence shown here is derived from an EMBL/GenBank/DDBJ whole genome shotgun (WGS) entry which is preliminary data.</text>
</comment>
<dbReference type="SUPFAM" id="SSF55874">
    <property type="entry name" value="ATPase domain of HSP90 chaperone/DNA topoisomerase II/histidine kinase"/>
    <property type="match status" value="1"/>
</dbReference>
<keyword evidence="4" id="KW-0418">Kinase</keyword>
<keyword evidence="4" id="KW-0808">Transferase</keyword>
<proteinExistence type="predicted"/>
<dbReference type="PANTHER" id="PTHR34220">
    <property type="entry name" value="SENSOR HISTIDINE KINASE YPDA"/>
    <property type="match status" value="1"/>
</dbReference>
<sequence length="352" mass="41209">MWRAWNLPKTKLTFKVLFNLILWGLWIGLPLVSPAHQSHENGHPHPHANPEFSEHIWLELLTVVPLFYIITLVLVPFVFKRFGVFAFFASLFGMVALFFGIQAWYHWYFLPFDQHKSFFDPQGIFPLVMITGIASTYGLLLEFINFEAEKEELSNEQLKSELSFLRSQISPHFIFNILNSIVYLIRTKADKQAEDVTIRLSSLMRYMLYDSDQSMVSLDRELEYLRNYVDLQRMRFEGDVTIDFEVHGTVRGCRIEPMLLIPFVENAVKHGVSFVQDPYIHVLFTIEHGQLNFQVKNKKGKMKDDVMDESSGIGLKNVLRRLDLLYPDQHVLNIRVTEEVFEVDLQMTLQQQ</sequence>
<dbReference type="EMBL" id="JAVNWW010000003">
    <property type="protein sequence ID" value="MDU0809026.1"/>
    <property type="molecule type" value="Genomic_DNA"/>
</dbReference>
<keyword evidence="2" id="KW-0812">Transmembrane</keyword>
<feature type="transmembrane region" description="Helical" evidence="2">
    <location>
        <begin position="56"/>
        <end position="75"/>
    </location>
</feature>